<proteinExistence type="predicted"/>
<dbReference type="SMART" id="SM00871">
    <property type="entry name" value="AraC_E_bind"/>
    <property type="match status" value="1"/>
</dbReference>
<dbReference type="RefSeq" id="WP_224478005.1">
    <property type="nucleotide sequence ID" value="NZ_JAIUJS010000003.1"/>
</dbReference>
<dbReference type="EMBL" id="JAIUJS010000003">
    <property type="protein sequence ID" value="MCA0153075.1"/>
    <property type="molecule type" value="Genomic_DNA"/>
</dbReference>
<reference evidence="3" key="1">
    <citation type="submission" date="2023-07" db="EMBL/GenBank/DDBJ databases">
        <authorList>
            <person name="Yue Y."/>
        </authorList>
    </citation>
    <scope>NUCLEOTIDE SEQUENCE [LARGE SCALE GENOMIC DNA]</scope>
    <source>
        <strain evidence="3">2Y89</strain>
    </source>
</reference>
<comment type="caution">
    <text evidence="2">The sequence shown here is derived from an EMBL/GenBank/DDBJ whole genome shotgun (WGS) entry which is preliminary data.</text>
</comment>
<name>A0ABS7Y1F2_9FLAO</name>
<evidence type="ECO:0000313" key="3">
    <source>
        <dbReference type="Proteomes" id="UP001198402"/>
    </source>
</evidence>
<dbReference type="InterPro" id="IPR011256">
    <property type="entry name" value="Reg_factor_effector_dom_sf"/>
</dbReference>
<protein>
    <submittedName>
        <fullName evidence="2">GyrI-like domain-containing protein</fullName>
    </submittedName>
</protein>
<dbReference type="SUPFAM" id="SSF55136">
    <property type="entry name" value="Probable bacterial effector-binding domain"/>
    <property type="match status" value="1"/>
</dbReference>
<dbReference type="PANTHER" id="PTHR36444:SF2">
    <property type="entry name" value="TRANSCRIPTIONAL REGULATOR PROTEIN YOBU-RELATED"/>
    <property type="match status" value="1"/>
</dbReference>
<gene>
    <name evidence="2" type="ORF">LBV24_07595</name>
</gene>
<evidence type="ECO:0000259" key="1">
    <source>
        <dbReference type="SMART" id="SM00871"/>
    </source>
</evidence>
<evidence type="ECO:0000313" key="2">
    <source>
        <dbReference type="EMBL" id="MCA0153075.1"/>
    </source>
</evidence>
<dbReference type="InterPro" id="IPR053182">
    <property type="entry name" value="YobU-like_regulator"/>
</dbReference>
<sequence length="155" mass="17532">MNPTIKTIGEKHLIGMRGSMHHGQVDNIISLWKKFIPIKFKVTNTLNEELIALQDYKDFSNTKLAFDIWACAEVSDLNNIPEGLSGLTIPAGEYAVFVLKGMDAGALYREILSEWLPNSGYEVDSRPHFQVMGKKYINNSDKSEEDVYLPIKLKL</sequence>
<dbReference type="Gene3D" id="3.20.80.10">
    <property type="entry name" value="Regulatory factor, effector binding domain"/>
    <property type="match status" value="1"/>
</dbReference>
<dbReference type="InterPro" id="IPR029442">
    <property type="entry name" value="GyrI-like"/>
</dbReference>
<dbReference type="Proteomes" id="UP001198402">
    <property type="component" value="Unassembled WGS sequence"/>
</dbReference>
<dbReference type="InterPro" id="IPR010499">
    <property type="entry name" value="AraC_E-bd"/>
</dbReference>
<dbReference type="Pfam" id="PF06445">
    <property type="entry name" value="GyrI-like"/>
    <property type="match status" value="1"/>
</dbReference>
<dbReference type="PANTHER" id="PTHR36444">
    <property type="entry name" value="TRANSCRIPTIONAL REGULATOR PROTEIN YOBU-RELATED"/>
    <property type="match status" value="1"/>
</dbReference>
<organism evidence="2 3">
    <name type="scientific">Winogradskyella vincentii</name>
    <dbReference type="NCBI Taxonomy" id="2877122"/>
    <lineage>
        <taxon>Bacteria</taxon>
        <taxon>Pseudomonadati</taxon>
        <taxon>Bacteroidota</taxon>
        <taxon>Flavobacteriia</taxon>
        <taxon>Flavobacteriales</taxon>
        <taxon>Flavobacteriaceae</taxon>
        <taxon>Winogradskyella</taxon>
    </lineage>
</organism>
<keyword evidence="3" id="KW-1185">Reference proteome</keyword>
<feature type="domain" description="AraC effector-binding" evidence="1">
    <location>
        <begin position="1"/>
        <end position="152"/>
    </location>
</feature>
<accession>A0ABS7Y1F2</accession>